<dbReference type="EMBL" id="JAPWGL010000004">
    <property type="protein sequence ID" value="MCZ4224827.1"/>
    <property type="molecule type" value="Genomic_DNA"/>
</dbReference>
<keyword evidence="2" id="KW-1185">Reference proteome</keyword>
<dbReference type="RefSeq" id="WP_269416490.1">
    <property type="nucleotide sequence ID" value="NZ_JAPWGL010000004.1"/>
</dbReference>
<organism evidence="1 2">
    <name type="scientific">Pedobacter rhodius</name>
    <dbReference type="NCBI Taxonomy" id="3004098"/>
    <lineage>
        <taxon>Bacteria</taxon>
        <taxon>Pseudomonadati</taxon>
        <taxon>Bacteroidota</taxon>
        <taxon>Sphingobacteriia</taxon>
        <taxon>Sphingobacteriales</taxon>
        <taxon>Sphingobacteriaceae</taxon>
        <taxon>Pedobacter</taxon>
    </lineage>
</organism>
<reference evidence="1" key="1">
    <citation type="submission" date="2022-12" db="EMBL/GenBank/DDBJ databases">
        <title>Genome sequence of SJ11.</title>
        <authorList>
            <person name="Woo H."/>
        </authorList>
    </citation>
    <scope>NUCLEOTIDE SEQUENCE</scope>
    <source>
        <strain evidence="1">SJ11</strain>
    </source>
</reference>
<name>A0ABT4L0W9_9SPHI</name>
<gene>
    <name evidence="1" type="ORF">O0931_16060</name>
</gene>
<protein>
    <submittedName>
        <fullName evidence="1">Uncharacterized protein</fullName>
    </submittedName>
</protein>
<dbReference type="Proteomes" id="UP001144341">
    <property type="component" value="Unassembled WGS sequence"/>
</dbReference>
<proteinExistence type="predicted"/>
<comment type="caution">
    <text evidence="1">The sequence shown here is derived from an EMBL/GenBank/DDBJ whole genome shotgun (WGS) entry which is preliminary data.</text>
</comment>
<accession>A0ABT4L0W9</accession>
<sequence>MLKNELQYIEEILFAPETFCTDAISEIDIGWQCKLIRQAWEKAIFSDISEHSLVRYFHYHLDGLTKLLDGLSLYDYGDNLKNIEEALLALIDRIKSFYSTYFNPDAYAPAAYHQRLIGQLTGSIGLIKENLQTAMLSSELKTCLFNWLSEMTEVGDDIRYSFRSLGYLEELIRQIPSIDFCSGKAEEILVAILCRSNFNYLSFFVYRQNYIREVLVSFTSAQERLDYLQEQRANVLSCPEAKKLGYDTSWPSLKIMLGEWLQEEICLTEQALRRENEIRAETNVPKLPIEMSVAHMACLIRLLFEESVFATNNLKLIFKCFAGHYQTKRQSVISPGSLSKEFYSIDQHTAARVRDLLQKMVQRINRNFFPVLVVINAIILSCSDKR</sequence>
<evidence type="ECO:0000313" key="1">
    <source>
        <dbReference type="EMBL" id="MCZ4224827.1"/>
    </source>
</evidence>
<evidence type="ECO:0000313" key="2">
    <source>
        <dbReference type="Proteomes" id="UP001144341"/>
    </source>
</evidence>